<name>A0A8J5MD12_9STRA</name>
<sequence>MHLLTALCYTIRAQGVPVSFEHYSDRAQNPNCQEVVQGTTASTSPKLRARGLARSLGRRSAAHMFGKVRSGRSGLVGPSRALSKCWILWCLNAADLLLIFTDKCMCPTGGYCEEDICGQNYQVQAGAQPPPF</sequence>
<dbReference type="AlphaFoldDB" id="A0A8J5MD12"/>
<proteinExistence type="predicted"/>
<keyword evidence="2" id="KW-1185">Reference proteome</keyword>
<protein>
    <submittedName>
        <fullName evidence="1">Uncharacterized protein</fullName>
    </submittedName>
</protein>
<comment type="caution">
    <text evidence="1">The sequence shown here is derived from an EMBL/GenBank/DDBJ whole genome shotgun (WGS) entry which is preliminary data.</text>
</comment>
<dbReference type="EMBL" id="JAENGY010001627">
    <property type="protein sequence ID" value="KAG6947997.1"/>
    <property type="molecule type" value="Genomic_DNA"/>
</dbReference>
<evidence type="ECO:0000313" key="1">
    <source>
        <dbReference type="EMBL" id="KAG6947997.1"/>
    </source>
</evidence>
<accession>A0A8J5MD12</accession>
<gene>
    <name evidence="1" type="ORF">JG688_00015303</name>
</gene>
<evidence type="ECO:0000313" key="2">
    <source>
        <dbReference type="Proteomes" id="UP000709295"/>
    </source>
</evidence>
<reference evidence="1" key="1">
    <citation type="submission" date="2021-01" db="EMBL/GenBank/DDBJ databases">
        <title>Phytophthora aleatoria, a newly-described species from Pinus radiata is distinct from Phytophthora cactorum isolates based on comparative genomics.</title>
        <authorList>
            <person name="Mcdougal R."/>
            <person name="Panda P."/>
            <person name="Williams N."/>
            <person name="Studholme D.J."/>
        </authorList>
    </citation>
    <scope>NUCLEOTIDE SEQUENCE</scope>
    <source>
        <strain evidence="1">NZFS 4037</strain>
    </source>
</reference>
<organism evidence="1 2">
    <name type="scientific">Phytophthora aleatoria</name>
    <dbReference type="NCBI Taxonomy" id="2496075"/>
    <lineage>
        <taxon>Eukaryota</taxon>
        <taxon>Sar</taxon>
        <taxon>Stramenopiles</taxon>
        <taxon>Oomycota</taxon>
        <taxon>Peronosporomycetes</taxon>
        <taxon>Peronosporales</taxon>
        <taxon>Peronosporaceae</taxon>
        <taxon>Phytophthora</taxon>
    </lineage>
</organism>
<dbReference type="Proteomes" id="UP000709295">
    <property type="component" value="Unassembled WGS sequence"/>
</dbReference>